<feature type="signal peptide" evidence="1">
    <location>
        <begin position="1"/>
        <end position="19"/>
    </location>
</feature>
<dbReference type="OrthoDB" id="1466374at2"/>
<keyword evidence="3" id="KW-1185">Reference proteome</keyword>
<organism evidence="2 3">
    <name type="scientific">Brumimicrobium aurantiacum</name>
    <dbReference type="NCBI Taxonomy" id="1737063"/>
    <lineage>
        <taxon>Bacteria</taxon>
        <taxon>Pseudomonadati</taxon>
        <taxon>Bacteroidota</taxon>
        <taxon>Flavobacteriia</taxon>
        <taxon>Flavobacteriales</taxon>
        <taxon>Crocinitomicaceae</taxon>
        <taxon>Brumimicrobium</taxon>
    </lineage>
</organism>
<dbReference type="EMBL" id="QURB01000005">
    <property type="protein sequence ID" value="RFC54249.1"/>
    <property type="molecule type" value="Genomic_DNA"/>
</dbReference>
<reference evidence="2 3" key="1">
    <citation type="submission" date="2018-08" db="EMBL/GenBank/DDBJ databases">
        <title>The draft genome squence of Brumimicrobium sp. N62.</title>
        <authorList>
            <person name="Du Z.-J."/>
            <person name="Luo H.-R."/>
        </authorList>
    </citation>
    <scope>NUCLEOTIDE SEQUENCE [LARGE SCALE GENOMIC DNA]</scope>
    <source>
        <strain evidence="2 3">N62</strain>
    </source>
</reference>
<evidence type="ECO:0000313" key="2">
    <source>
        <dbReference type="EMBL" id="RFC54249.1"/>
    </source>
</evidence>
<keyword evidence="1" id="KW-0732">Signal</keyword>
<evidence type="ECO:0008006" key="4">
    <source>
        <dbReference type="Google" id="ProtNLM"/>
    </source>
</evidence>
<dbReference type="Proteomes" id="UP000257127">
    <property type="component" value="Unassembled WGS sequence"/>
</dbReference>
<sequence>MRNITLLLFVLSLLLNAHSQHLEINVIDENNQPVFGYSVYENGFFIKKHTNEKTLLLEVTHNTSLEVKHPFYNSFGFQIPTSVKKEDTIRQLITLSPKHQDFEEIDIIGSKYQEVFDEKNEFILDYCLYPKKSIVLLTRMNKQKYLKLLRKEKTIDSLILDFNPDHLFRDARGNFFVVGKENVVQFNIINDKFSFQKKESITDFNKTLKNAISLQADYAVYEHFSMHNQYYSLIKIHNGNGESVYSFLANEKYIRALYHYNKTVIHYMSIIPEKDNVILMGLWDGDLMSLNSHPNTGLEQKGINTNEEIMSLTSWSDKITSKPINIKAFGLLESLIVLNSECDSIIHLDYGNLAIKEEIPTKSNLSGDYYFDYFYNQIFIIETKNGKKEVYALNISNGKSKLIADLSEIYQPRNIKIMNNKVYFLVLDKSGFNRLLSVN</sequence>
<accession>A0A3E1EXH1</accession>
<evidence type="ECO:0000313" key="3">
    <source>
        <dbReference type="Proteomes" id="UP000257127"/>
    </source>
</evidence>
<evidence type="ECO:0000256" key="1">
    <source>
        <dbReference type="SAM" id="SignalP"/>
    </source>
</evidence>
<dbReference type="AlphaFoldDB" id="A0A3E1EXH1"/>
<comment type="caution">
    <text evidence="2">The sequence shown here is derived from an EMBL/GenBank/DDBJ whole genome shotgun (WGS) entry which is preliminary data.</text>
</comment>
<gene>
    <name evidence="2" type="ORF">DXU93_09695</name>
</gene>
<protein>
    <recommendedName>
        <fullName evidence="4">DUF5050 domain-containing protein</fullName>
    </recommendedName>
</protein>
<name>A0A3E1EXH1_9FLAO</name>
<proteinExistence type="predicted"/>
<dbReference type="RefSeq" id="WP_116881089.1">
    <property type="nucleotide sequence ID" value="NZ_QURB01000005.1"/>
</dbReference>
<feature type="chain" id="PRO_5017799575" description="DUF5050 domain-containing protein" evidence="1">
    <location>
        <begin position="20"/>
        <end position="439"/>
    </location>
</feature>